<name>A0A0W8F9B6_9ZZZZ</name>
<proteinExistence type="predicted"/>
<sequence length="124" mass="13994">MLVQKLEPNFTGINNLNEDLRAAAEVYILRRPNDVYDFLKKGPSAIALVSEAYERIREHFPQDEIFMEVLTDPGSPIEKELLISISTALPPIDAIRKLDAFDDSWWLGASSGSPADICIKVEYR</sequence>
<evidence type="ECO:0000313" key="1">
    <source>
        <dbReference type="EMBL" id="KUG17503.1"/>
    </source>
</evidence>
<comment type="caution">
    <text evidence="1">The sequence shown here is derived from an EMBL/GenBank/DDBJ whole genome shotgun (WGS) entry which is preliminary data.</text>
</comment>
<reference evidence="1" key="1">
    <citation type="journal article" date="2015" name="Proc. Natl. Acad. Sci. U.S.A.">
        <title>Networks of energetic and metabolic interactions define dynamics in microbial communities.</title>
        <authorList>
            <person name="Embree M."/>
            <person name="Liu J.K."/>
            <person name="Al-Bassam M.M."/>
            <person name="Zengler K."/>
        </authorList>
    </citation>
    <scope>NUCLEOTIDE SEQUENCE</scope>
</reference>
<protein>
    <submittedName>
        <fullName evidence="1">Uncharacterized protein</fullName>
    </submittedName>
</protein>
<dbReference type="EMBL" id="LNQE01001437">
    <property type="protein sequence ID" value="KUG17503.1"/>
    <property type="molecule type" value="Genomic_DNA"/>
</dbReference>
<organism evidence="1">
    <name type="scientific">hydrocarbon metagenome</name>
    <dbReference type="NCBI Taxonomy" id="938273"/>
    <lineage>
        <taxon>unclassified sequences</taxon>
        <taxon>metagenomes</taxon>
        <taxon>ecological metagenomes</taxon>
    </lineage>
</organism>
<accession>A0A0W8F9B6</accession>
<dbReference type="AlphaFoldDB" id="A0A0W8F9B6"/>
<gene>
    <name evidence="1" type="ORF">ASZ90_012822</name>
</gene>